<accession>A0ABS4MF27</accession>
<organism evidence="2 3">
    <name type="scientific">Lactobacillus colini</name>
    <dbReference type="NCBI Taxonomy" id="1819254"/>
    <lineage>
        <taxon>Bacteria</taxon>
        <taxon>Bacillati</taxon>
        <taxon>Bacillota</taxon>
        <taxon>Bacilli</taxon>
        <taxon>Lactobacillales</taxon>
        <taxon>Lactobacillaceae</taxon>
        <taxon>Lactobacillus</taxon>
    </lineage>
</organism>
<dbReference type="RefSeq" id="WP_209687036.1">
    <property type="nucleotide sequence ID" value="NZ_JAGGLU010000008.1"/>
</dbReference>
<evidence type="ECO:0000313" key="2">
    <source>
        <dbReference type="EMBL" id="MBP2058290.1"/>
    </source>
</evidence>
<gene>
    <name evidence="2" type="ORF">J2Z60_001469</name>
</gene>
<reference evidence="2 3" key="1">
    <citation type="submission" date="2021-03" db="EMBL/GenBank/DDBJ databases">
        <title>Genomic Encyclopedia of Type Strains, Phase IV (KMG-IV): sequencing the most valuable type-strain genomes for metagenomic binning, comparative biology and taxonomic classification.</title>
        <authorList>
            <person name="Goeker M."/>
        </authorList>
    </citation>
    <scope>NUCLEOTIDE SEQUENCE [LARGE SCALE GENOMIC DNA]</scope>
    <source>
        <strain evidence="2 3">DSM 101872</strain>
    </source>
</reference>
<dbReference type="EMBL" id="JAGGLU010000008">
    <property type="protein sequence ID" value="MBP2058290.1"/>
    <property type="molecule type" value="Genomic_DNA"/>
</dbReference>
<evidence type="ECO:0000313" key="3">
    <source>
        <dbReference type="Proteomes" id="UP001519292"/>
    </source>
</evidence>
<comment type="caution">
    <text evidence="2">The sequence shown here is derived from an EMBL/GenBank/DDBJ whole genome shotgun (WGS) entry which is preliminary data.</text>
</comment>
<keyword evidence="1" id="KW-0472">Membrane</keyword>
<dbReference type="SUPFAM" id="SSF63825">
    <property type="entry name" value="YWTD domain"/>
    <property type="match status" value="1"/>
</dbReference>
<protein>
    <recommendedName>
        <fullName evidence="4">Lipoprotein</fullName>
    </recommendedName>
</protein>
<sequence>MGKRIITIGKNFFIFLVLAGLATGGVYIFKTFQAHTAITKKFNSRPSLKLAKDGTSISAGHHSLAYLKKNLNKKYPDFYRAIYNTPKRSYIGSDVIVPGQVQTKAYSFTKNKLTKIRTMTPQGITIAGNYILITAYDSTHQHSSVIYVLSKKNGHYIKTIQVKGSPHLGGIAYDPVAKNIWITGSQGGQSALMSFTYQDLKDYHYSKKLQFITYNHVVSLPTIERASTVTYDDNQLLVGFFNTYDKGRIVTYPIPRVGQFKDTITSDQIKATTGTASWASGSGAAAMDRQIQGVAVYGDWIILSQSYGSQDSKLYFFPASAINNLDESKADKVITVPPYLEQIYAYQGQLLLLFESGASKYAKDSIVVVDRVLSANINALLGS</sequence>
<proteinExistence type="predicted"/>
<keyword evidence="1" id="KW-0812">Transmembrane</keyword>
<name>A0ABS4MF27_9LACO</name>
<evidence type="ECO:0000256" key="1">
    <source>
        <dbReference type="SAM" id="Phobius"/>
    </source>
</evidence>
<feature type="transmembrane region" description="Helical" evidence="1">
    <location>
        <begin position="12"/>
        <end position="29"/>
    </location>
</feature>
<dbReference type="Proteomes" id="UP001519292">
    <property type="component" value="Unassembled WGS sequence"/>
</dbReference>
<keyword evidence="1" id="KW-1133">Transmembrane helix</keyword>
<evidence type="ECO:0008006" key="4">
    <source>
        <dbReference type="Google" id="ProtNLM"/>
    </source>
</evidence>
<keyword evidence="3" id="KW-1185">Reference proteome</keyword>